<evidence type="ECO:0000259" key="4">
    <source>
        <dbReference type="PROSITE" id="PS50158"/>
    </source>
</evidence>
<dbReference type="Pfam" id="PF25597">
    <property type="entry name" value="SH3_retrovirus"/>
    <property type="match status" value="1"/>
</dbReference>
<keyword evidence="1" id="KW-0479">Metal-binding</keyword>
<protein>
    <submittedName>
        <fullName evidence="5">Ribonuclease H-like domain, Reverse transcriptase, RNA-dependent DNA polymerase</fullName>
    </submittedName>
</protein>
<dbReference type="CDD" id="cd09272">
    <property type="entry name" value="RNase_HI_RT_Ty1"/>
    <property type="match status" value="1"/>
</dbReference>
<feature type="region of interest" description="Disordered" evidence="3">
    <location>
        <begin position="1292"/>
        <end position="1312"/>
    </location>
</feature>
<accession>A0A2U1NPI6</accession>
<feature type="compositionally biased region" description="Polar residues" evidence="3">
    <location>
        <begin position="1406"/>
        <end position="1418"/>
    </location>
</feature>
<dbReference type="OrthoDB" id="8048545at2759"/>
<reference evidence="5 6" key="1">
    <citation type="journal article" date="2018" name="Mol. Plant">
        <title>The genome of Artemisia annua provides insight into the evolution of Asteraceae family and artemisinin biosynthesis.</title>
        <authorList>
            <person name="Shen Q."/>
            <person name="Zhang L."/>
            <person name="Liao Z."/>
            <person name="Wang S."/>
            <person name="Yan T."/>
            <person name="Shi P."/>
            <person name="Liu M."/>
            <person name="Fu X."/>
            <person name="Pan Q."/>
            <person name="Wang Y."/>
            <person name="Lv Z."/>
            <person name="Lu X."/>
            <person name="Zhang F."/>
            <person name="Jiang W."/>
            <person name="Ma Y."/>
            <person name="Chen M."/>
            <person name="Hao X."/>
            <person name="Li L."/>
            <person name="Tang Y."/>
            <person name="Lv G."/>
            <person name="Zhou Y."/>
            <person name="Sun X."/>
            <person name="Brodelius P.E."/>
            <person name="Rose J.K.C."/>
            <person name="Tang K."/>
        </authorList>
    </citation>
    <scope>NUCLEOTIDE SEQUENCE [LARGE SCALE GENOMIC DNA]</scope>
    <source>
        <strain evidence="6">cv. Huhao1</strain>
        <tissue evidence="5">Leaf</tissue>
    </source>
</reference>
<evidence type="ECO:0000256" key="3">
    <source>
        <dbReference type="SAM" id="MobiDB-lite"/>
    </source>
</evidence>
<dbReference type="InterPro" id="IPR043502">
    <property type="entry name" value="DNA/RNA_pol_sf"/>
</dbReference>
<feature type="region of interest" description="Disordered" evidence="3">
    <location>
        <begin position="1"/>
        <end position="20"/>
    </location>
</feature>
<dbReference type="Proteomes" id="UP000245207">
    <property type="component" value="Unassembled WGS sequence"/>
</dbReference>
<dbReference type="InterPro" id="IPR001878">
    <property type="entry name" value="Znf_CCHC"/>
</dbReference>
<comment type="caution">
    <text evidence="5">The sequence shown here is derived from an EMBL/GenBank/DDBJ whole genome shotgun (WGS) entry which is preliminary data.</text>
</comment>
<keyword evidence="5" id="KW-0808">Transferase</keyword>
<dbReference type="InterPro" id="IPR057670">
    <property type="entry name" value="SH3_retrovirus"/>
</dbReference>
<dbReference type="Pfam" id="PF14223">
    <property type="entry name" value="Retrotran_gag_2"/>
    <property type="match status" value="1"/>
</dbReference>
<feature type="compositionally biased region" description="Low complexity" evidence="3">
    <location>
        <begin position="630"/>
        <end position="651"/>
    </location>
</feature>
<feature type="coiled-coil region" evidence="2">
    <location>
        <begin position="462"/>
        <end position="496"/>
    </location>
</feature>
<keyword evidence="2" id="KW-0175">Coiled coil</keyword>
<keyword evidence="5" id="KW-0695">RNA-directed DNA polymerase</keyword>
<dbReference type="PANTHER" id="PTHR11439:SF495">
    <property type="entry name" value="REVERSE TRANSCRIPTASE, RNA-DEPENDENT DNA POLYMERASE-RELATED"/>
    <property type="match status" value="1"/>
</dbReference>
<evidence type="ECO:0000256" key="2">
    <source>
        <dbReference type="SAM" id="Coils"/>
    </source>
</evidence>
<dbReference type="GO" id="GO:0003676">
    <property type="term" value="F:nucleic acid binding"/>
    <property type="evidence" value="ECO:0007669"/>
    <property type="project" value="InterPro"/>
</dbReference>
<keyword evidence="1" id="KW-0862">Zinc</keyword>
<feature type="compositionally biased region" description="Basic and acidic residues" evidence="3">
    <location>
        <begin position="652"/>
        <end position="664"/>
    </location>
</feature>
<evidence type="ECO:0000313" key="6">
    <source>
        <dbReference type="Proteomes" id="UP000245207"/>
    </source>
</evidence>
<dbReference type="InterPro" id="IPR013103">
    <property type="entry name" value="RVT_2"/>
</dbReference>
<dbReference type="SMART" id="SM00343">
    <property type="entry name" value="ZnF_C2HC"/>
    <property type="match status" value="2"/>
</dbReference>
<dbReference type="SUPFAM" id="SSF56672">
    <property type="entry name" value="DNA/RNA polymerases"/>
    <property type="match status" value="1"/>
</dbReference>
<gene>
    <name evidence="5" type="ORF">CTI12_AA242060</name>
</gene>
<sequence length="2031" mass="228897">MSVHSDATEVNQTPNSSAASFQQLTLTSSNAKFPYLKKDEYEIWAMKMQNWITNTDYNLWNVVQKGNSLKKTGKDPNGNITIPAPTTAEEVLAIQRENKARTILLQAIPDDHMGDFHYLDDAKDIWEAIKARFGGNDESKRMRKSMLKQEFQEFKISEEEGLHKGYDRFQKILSQLNQLKAKPDNEDCNSKFLRALPPSWSQVSIALKTKGGLDYLSFDDLYNKLRSLELDIKGHSSFSSPPPNTAFVSTTSNRLTYTTSPSSSTSSSSNIPSGPRNNTQSSSVLEDVLHSFVAEYEPQQQLAFEDFEEVDPLDLEEINLKWQMGMLSVNIKRFEKKAGRKFNFRGRDPARFDRKKVKCYACGQMGHFSRECNDKKSDDKTRYSAFKKKEEETENSKALVSVDDHVDWKDHETDEGEGTYDEMEPQYNECYVQVQAYKGAVKTLEQQKVWFQNNQLAYDEKIRVLKRDLENTENLLKFSEKEKAKVDLEKQELQVKFDNEFAGRLKWQKGAKSLEKLIDSCQSINSRRALGFGDYIGPDEVYDPNEPSTFDLEPEPPLEFQKPIKFVKEGEMHNVPSTITGTFMPTSDQLDLVESQLNIGNKSYNLSASGNESNEFVSCSCSDKTSETPSSSFASCDSSPKTSPKPSPKSYKSADSRVAADESTSKPASFEDLSFSSMQNNSFQSVKNNSVYGLNKEWVFMLTNRTLDQSGTMQMRFPHLLHKTHETPADSILLTSQFLLISLFLLESLFLLVDLFLLTDIDMLLDHFTDLLVLTFIMVFGLIDKSSETNTNSFASCDSSVKSDSPKPSPKSSCKSVDFSPRVAADESTSKTTSLEDLSFDSMKNNSSNFVKNNSVSGFGLNNFACNKTSHVMNKSFKKKTCFVCGSKFHLIKDCDFHEKRMGVCTDRQKPRPMWNNVNAIPSFVPQATNNTSRSIPADKSVSADKVVPAGNPVSAGRPFPSSWKRHDHPLMSKDVGIVDNGCSRSMSGNKDRLHDFVPISGGTVQFGGGNGKITVKGTIRTSKLNFENFHKFVIQRTMFSSQKRIALCFQRTSSYPDASQILLKVPRNHNLYTFNLNDVQPEGDLACLVAKASLDESSKWHRRMTHVNFKTINKLAKHGLVHGLPSKVFTNEHNCVACNKGKQHKHHTKPFLLRAPFQNLFSCCTWIFLVPHPSGVLIINTSAWWSLITIVGFVGVSITRPHNKTPYELLTGKVPTIGYFKPFGCHVTILNTSDHLGKFDGKAHEGYIVGYSAHSKAYRVYNMSAKRIEETLNLRRNLMFRVKVMIGTQESPSHNAGTLDDDSDCDSESDEQTILVPSFPTTNNFSGFQDKVASANAEAERLGLEFARDAEALLRQAAFDTRRNMDSADGSLIAAVYTNSADVSPVSADTVKSADGVSADPLDSAVSSSIPTKTSPSFDDPFGRFPSPIDLGNHQQGVGIFSSSSYDDDFAPTITNLQSTVEVNPNATKRINTIHPQSNILGDPNATVQTRSTVKKTKFGECAFITYITTQKRDNHTDQQHCLFACFLSQVEPTGIAQALTDPSWVEAMQEEMQQFKNQDVWVLVDLPEGKYAIGTKWILKCKRDARGIVVRNKARLVAQGFRQEEGIDYDEVFAPVARVEAIRLFLAFAFYTGFVVYQMDVKSAFLYGKIDEEVYVTQPKGFEDPQNPKKVYKVVKALYGLHQAPRAWYARLSNFLLEHGYRRGAIDKTLFIKKNTRDIILVQVYVDDIIFGSTKEAWCREFETLMKSEFQMSAMGELTFFLGLQVKQKPEGIFIHQEKYVHDILKKFDFENLRTATTPYEPPRPKNQNEPDEAINVHLYRSMIGSLMYLTASRPDITFAVSACQPKLGLWYPRDSPLVLEAYSDSDYAGANLDRKSTTGGCQFLGRRLISWQCKKQTIVATSSTEAEYVAAANCCGQVLWIQNQMLDYGYNFMNTRIYIDNQSTISIVKNPVCHQRTKHIEIRHHLIRDANEKHLIQVLKIHTDNNVADLLTKAFYGPSFNYLVVHIEMMYVSADVLVTADVWMYPEN</sequence>
<keyword evidence="1" id="KW-0863">Zinc-finger</keyword>
<name>A0A2U1NPI6_ARTAN</name>
<dbReference type="Pfam" id="PF13976">
    <property type="entry name" value="gag_pre-integrs"/>
    <property type="match status" value="1"/>
</dbReference>
<dbReference type="InterPro" id="IPR036875">
    <property type="entry name" value="Znf_CCHC_sf"/>
</dbReference>
<feature type="compositionally biased region" description="Polar residues" evidence="3">
    <location>
        <begin position="270"/>
        <end position="281"/>
    </location>
</feature>
<dbReference type="InterPro" id="IPR025724">
    <property type="entry name" value="GAG-pre-integrase_dom"/>
</dbReference>
<dbReference type="Pfam" id="PF07727">
    <property type="entry name" value="RVT_2"/>
    <property type="match status" value="1"/>
</dbReference>
<evidence type="ECO:0000313" key="5">
    <source>
        <dbReference type="EMBL" id="PWA75419.1"/>
    </source>
</evidence>
<proteinExistence type="predicted"/>
<dbReference type="EMBL" id="PKPP01002415">
    <property type="protein sequence ID" value="PWA75419.1"/>
    <property type="molecule type" value="Genomic_DNA"/>
</dbReference>
<keyword evidence="6" id="KW-1185">Reference proteome</keyword>
<feature type="region of interest" description="Disordered" evidence="3">
    <location>
        <begin position="257"/>
        <end position="281"/>
    </location>
</feature>
<organism evidence="5 6">
    <name type="scientific">Artemisia annua</name>
    <name type="common">Sweet wormwood</name>
    <dbReference type="NCBI Taxonomy" id="35608"/>
    <lineage>
        <taxon>Eukaryota</taxon>
        <taxon>Viridiplantae</taxon>
        <taxon>Streptophyta</taxon>
        <taxon>Embryophyta</taxon>
        <taxon>Tracheophyta</taxon>
        <taxon>Spermatophyta</taxon>
        <taxon>Magnoliopsida</taxon>
        <taxon>eudicotyledons</taxon>
        <taxon>Gunneridae</taxon>
        <taxon>Pentapetalae</taxon>
        <taxon>asterids</taxon>
        <taxon>campanulids</taxon>
        <taxon>Asterales</taxon>
        <taxon>Asteraceae</taxon>
        <taxon>Asteroideae</taxon>
        <taxon>Anthemideae</taxon>
        <taxon>Artemisiinae</taxon>
        <taxon>Artemisia</taxon>
    </lineage>
</organism>
<dbReference type="GO" id="GO:0003964">
    <property type="term" value="F:RNA-directed DNA polymerase activity"/>
    <property type="evidence" value="ECO:0007669"/>
    <property type="project" value="UniProtKB-KW"/>
</dbReference>
<dbReference type="Pfam" id="PF00098">
    <property type="entry name" value="zf-CCHC"/>
    <property type="match status" value="1"/>
</dbReference>
<evidence type="ECO:0000256" key="1">
    <source>
        <dbReference type="PROSITE-ProRule" id="PRU00047"/>
    </source>
</evidence>
<feature type="compositionally biased region" description="Low complexity" evidence="3">
    <location>
        <begin position="257"/>
        <end position="269"/>
    </location>
</feature>
<dbReference type="SUPFAM" id="SSF57756">
    <property type="entry name" value="Retrovirus zinc finger-like domains"/>
    <property type="match status" value="1"/>
</dbReference>
<feature type="region of interest" description="Disordered" evidence="3">
    <location>
        <begin position="796"/>
        <end position="818"/>
    </location>
</feature>
<feature type="domain" description="CCHC-type" evidence="4">
    <location>
        <begin position="358"/>
        <end position="372"/>
    </location>
</feature>
<dbReference type="PANTHER" id="PTHR11439">
    <property type="entry name" value="GAG-POL-RELATED RETROTRANSPOSON"/>
    <property type="match status" value="1"/>
</dbReference>
<keyword evidence="5" id="KW-0548">Nucleotidyltransferase</keyword>
<feature type="region of interest" description="Disordered" evidence="3">
    <location>
        <begin position="626"/>
        <end position="665"/>
    </location>
</feature>
<dbReference type="GO" id="GO:0008270">
    <property type="term" value="F:zinc ion binding"/>
    <property type="evidence" value="ECO:0007669"/>
    <property type="project" value="UniProtKB-KW"/>
</dbReference>
<feature type="region of interest" description="Disordered" evidence="3">
    <location>
        <begin position="1397"/>
        <end position="1420"/>
    </location>
</feature>
<feature type="compositionally biased region" description="Polar residues" evidence="3">
    <location>
        <begin position="8"/>
        <end position="20"/>
    </location>
</feature>
<dbReference type="PROSITE" id="PS50158">
    <property type="entry name" value="ZF_CCHC"/>
    <property type="match status" value="1"/>
</dbReference>
<dbReference type="Gene3D" id="4.10.60.10">
    <property type="entry name" value="Zinc finger, CCHC-type"/>
    <property type="match status" value="1"/>
</dbReference>
<feature type="compositionally biased region" description="Acidic residues" evidence="3">
    <location>
        <begin position="1300"/>
        <end position="1312"/>
    </location>
</feature>